<accession>K0K574</accession>
<evidence type="ECO:0000313" key="2">
    <source>
        <dbReference type="Proteomes" id="UP000006281"/>
    </source>
</evidence>
<dbReference type="eggNOG" id="COG5485">
    <property type="taxonomic scope" value="Bacteria"/>
</dbReference>
<dbReference type="BioCyc" id="SESP1179773:BN6_RS26475-MONOMER"/>
<dbReference type="Gene3D" id="3.10.450.50">
    <property type="match status" value="1"/>
</dbReference>
<evidence type="ECO:0008006" key="3">
    <source>
        <dbReference type="Google" id="ProtNLM"/>
    </source>
</evidence>
<sequence>MAGEGNVATVERSIELINRGEVEAAVDVLFARDAVDHDPAPGQGPGRPGFLAFFQGLTTGFPDLRMRPRLVTANEDHVSVAFTVSGTHTGPFLDAPPTGRAFRVSGVEVFRFADGRVAERWGLTDDMGILVQLGLVDPPH</sequence>
<organism evidence="1 2">
    <name type="scientific">Saccharothrix espanaensis (strain ATCC 51144 / DSM 44229 / JCM 9112 / NBRC 15066 / NRRL 15764)</name>
    <dbReference type="NCBI Taxonomy" id="1179773"/>
    <lineage>
        <taxon>Bacteria</taxon>
        <taxon>Bacillati</taxon>
        <taxon>Actinomycetota</taxon>
        <taxon>Actinomycetes</taxon>
        <taxon>Pseudonocardiales</taxon>
        <taxon>Pseudonocardiaceae</taxon>
        <taxon>Saccharothrix</taxon>
    </lineage>
</organism>
<dbReference type="PANTHER" id="PTHR38436">
    <property type="entry name" value="POLYKETIDE CYCLASE SNOAL-LIKE DOMAIN"/>
    <property type="match status" value="1"/>
</dbReference>
<dbReference type="PANTHER" id="PTHR38436:SF1">
    <property type="entry name" value="ESTER CYCLASE"/>
    <property type="match status" value="1"/>
</dbReference>
<dbReference type="GO" id="GO:0030638">
    <property type="term" value="P:polyketide metabolic process"/>
    <property type="evidence" value="ECO:0007669"/>
    <property type="project" value="InterPro"/>
</dbReference>
<dbReference type="SUPFAM" id="SSF54427">
    <property type="entry name" value="NTF2-like"/>
    <property type="match status" value="1"/>
</dbReference>
<dbReference type="AlphaFoldDB" id="K0K574"/>
<dbReference type="STRING" id="1179773.BN6_54780"/>
<dbReference type="PATRIC" id="fig|1179773.3.peg.5523"/>
<dbReference type="KEGG" id="sesp:BN6_54780"/>
<dbReference type="EMBL" id="HE804045">
    <property type="protein sequence ID" value="CCH32737.1"/>
    <property type="molecule type" value="Genomic_DNA"/>
</dbReference>
<dbReference type="RefSeq" id="WP_015102849.1">
    <property type="nucleotide sequence ID" value="NC_019673.1"/>
</dbReference>
<dbReference type="OrthoDB" id="5181013at2"/>
<dbReference type="Proteomes" id="UP000006281">
    <property type="component" value="Chromosome"/>
</dbReference>
<dbReference type="Pfam" id="PF07366">
    <property type="entry name" value="SnoaL"/>
    <property type="match status" value="1"/>
</dbReference>
<evidence type="ECO:0000313" key="1">
    <source>
        <dbReference type="EMBL" id="CCH32737.1"/>
    </source>
</evidence>
<protein>
    <recommendedName>
        <fullName evidence="3">Ester cyclase</fullName>
    </recommendedName>
</protein>
<dbReference type="InterPro" id="IPR032710">
    <property type="entry name" value="NTF2-like_dom_sf"/>
</dbReference>
<reference evidence="1 2" key="1">
    <citation type="journal article" date="2012" name="BMC Genomics">
        <title>Complete genome sequence of Saccharothrix espanaensis DSM 44229T and comparison to the other completely sequenced Pseudonocardiaceae.</title>
        <authorList>
            <person name="Strobel T."/>
            <person name="Al-Dilaimi A."/>
            <person name="Blom J."/>
            <person name="Gessner A."/>
            <person name="Kalinowski J."/>
            <person name="Luzhetska M."/>
            <person name="Puhler A."/>
            <person name="Szczepanowski R."/>
            <person name="Bechthold A."/>
            <person name="Ruckert C."/>
        </authorList>
    </citation>
    <scope>NUCLEOTIDE SEQUENCE [LARGE SCALE GENOMIC DNA]</scope>
    <source>
        <strain evidence="2">ATCC 51144 / DSM 44229 / JCM 9112 / NBRC 15066 / NRRL 15764</strain>
    </source>
</reference>
<dbReference type="HOGENOM" id="CLU_100997_5_0_11"/>
<proteinExistence type="predicted"/>
<gene>
    <name evidence="1" type="ordered locus">BN6_54780</name>
</gene>
<dbReference type="InterPro" id="IPR009959">
    <property type="entry name" value="Cyclase_SnoaL-like"/>
</dbReference>
<keyword evidence="2" id="KW-1185">Reference proteome</keyword>
<name>K0K574_SACES</name>